<accession>A0ABU8ENV8</accession>
<comment type="caution">
    <text evidence="1">The sequence shown here is derived from an EMBL/GenBank/DDBJ whole genome shotgun (WGS) entry which is preliminary data.</text>
</comment>
<dbReference type="InterPro" id="IPR013324">
    <property type="entry name" value="RNA_pol_sigma_r3/r4-like"/>
</dbReference>
<organism evidence="1 2">
    <name type="scientific">Exiguobacterium indicum</name>
    <dbReference type="NCBI Taxonomy" id="296995"/>
    <lineage>
        <taxon>Bacteria</taxon>
        <taxon>Bacillati</taxon>
        <taxon>Bacillota</taxon>
        <taxon>Bacilli</taxon>
        <taxon>Bacillales</taxon>
        <taxon>Bacillales Family XII. Incertae Sedis</taxon>
        <taxon>Exiguobacterium</taxon>
    </lineage>
</organism>
<name>A0ABU8ENV8_9BACL</name>
<dbReference type="EMBL" id="JBAWKY010000006">
    <property type="protein sequence ID" value="MEI4463737.1"/>
    <property type="molecule type" value="Genomic_DNA"/>
</dbReference>
<dbReference type="Proteomes" id="UP001387110">
    <property type="component" value="Unassembled WGS sequence"/>
</dbReference>
<sequence length="835" mass="97521">MYQDGNGMTLDYRLLNLLDLADAHGVRLSLPSVMGIMRAGYRSEDFETEEGVEDADIPLKSRRAILELLYRSSSEERRSAMERDSLYLLAIPENGLSESIVRNLLYPAGIRFEQIPHLEYESFKSLTGGRERIALYKKMIGAFESAGGVMVIETGKVERKKKPLSDRAMKQIENTLLSSYDDVSDFSSLEEWAEATGLDGGSLEEGLERLSMKGYLEKESGWVRKRIIPLEEAMARLDEQEDVHVPVLRSRLQGETLGEISEAQGYSRARAGQIISKAMMRLPVTHIVEARRTRRLFERYAIDVSFFEHVFLEAAEVYRFLVEKCVRGTRDKRDAYLALGPEEKKRMLEHENLMEDQRGLPVVISKNGAIELYFARRGREKKRIDLHHEGYMEFIREEFDDREQVVEALTLNQRNFEAISERLPCCIQSSKRCFRYFDFSRVLEEQDFIRELLRLEPGVYSSRIVYEGNMEYFMSLDVRDYHELHNIMRDKMEIDFVEMRRMPEFSIGVKDKFEWLLLLIGEMGPIKLDHFVEFLERKYGLHAPSTRSLIQMELSDYITPEKVLHHDFTELTPAQREFIEGILRRDIYTMDELVDANSRVEDFTHLYLNNRVLNSVGYVLSGGFVVRETYGSGEKYFRRALLAEDYYKTERSDIENTQSFWKVVQDLQRSLDLFRIGEHQYMNITVLERAGFTKDVVDEFRRRVTSHFGGGRYYTVKNVRDEVAHPLLEAGFEDIFYSRILRTGERVQFIPLAAGDILYQATERRNQTDFLMSEIDDGMEMNALLARVDEKYGIKLDFSKTIEIIKASRMYYMPEMGKIFVDKESFLERIYTERG</sequence>
<keyword evidence="2" id="KW-1185">Reference proteome</keyword>
<dbReference type="SUPFAM" id="SSF88659">
    <property type="entry name" value="Sigma3 and sigma4 domains of RNA polymerase sigma factors"/>
    <property type="match status" value="1"/>
</dbReference>
<evidence type="ECO:0000313" key="1">
    <source>
        <dbReference type="EMBL" id="MEI4463737.1"/>
    </source>
</evidence>
<dbReference type="RefSeq" id="WP_336449602.1">
    <property type="nucleotide sequence ID" value="NZ_JBAWKY010000006.1"/>
</dbReference>
<reference evidence="1 2" key="1">
    <citation type="submission" date="2023-12" db="EMBL/GenBank/DDBJ databases">
        <authorList>
            <person name="Easwaran N."/>
            <person name="Lazarus H.P.S."/>
        </authorList>
    </citation>
    <scope>NUCLEOTIDE SEQUENCE [LARGE SCALE GENOMIC DNA]</scope>
    <source>
        <strain evidence="1 2">VIT-2023</strain>
    </source>
</reference>
<evidence type="ECO:0000313" key="2">
    <source>
        <dbReference type="Proteomes" id="UP001387110"/>
    </source>
</evidence>
<proteinExistence type="predicted"/>
<gene>
    <name evidence="1" type="ORF">SZL87_15025</name>
</gene>
<protein>
    <submittedName>
        <fullName evidence="1">Uncharacterized protein</fullName>
    </submittedName>
</protein>